<accession>A0A6G1I2L5</accession>
<feature type="region of interest" description="Disordered" evidence="1">
    <location>
        <begin position="392"/>
        <end position="469"/>
    </location>
</feature>
<feature type="compositionally biased region" description="Polar residues" evidence="1">
    <location>
        <begin position="87"/>
        <end position="96"/>
    </location>
</feature>
<evidence type="ECO:0000313" key="4">
    <source>
        <dbReference type="Proteomes" id="UP000799640"/>
    </source>
</evidence>
<feature type="compositionally biased region" description="Basic and acidic residues" evidence="1">
    <location>
        <begin position="456"/>
        <end position="469"/>
    </location>
</feature>
<gene>
    <name evidence="3" type="ORF">EJ06DRAFT_474167</name>
</gene>
<feature type="compositionally biased region" description="Basic and acidic residues" evidence="1">
    <location>
        <begin position="399"/>
        <end position="410"/>
    </location>
</feature>
<dbReference type="InterPro" id="IPR036181">
    <property type="entry name" value="MIT_dom_sf"/>
</dbReference>
<dbReference type="InterPro" id="IPR007330">
    <property type="entry name" value="MIT_dom"/>
</dbReference>
<dbReference type="EMBL" id="ML996691">
    <property type="protein sequence ID" value="KAF2402307.1"/>
    <property type="molecule type" value="Genomic_DNA"/>
</dbReference>
<feature type="compositionally biased region" description="Acidic residues" evidence="1">
    <location>
        <begin position="317"/>
        <end position="329"/>
    </location>
</feature>
<evidence type="ECO:0000256" key="1">
    <source>
        <dbReference type="SAM" id="MobiDB-lite"/>
    </source>
</evidence>
<protein>
    <recommendedName>
        <fullName evidence="2">MIT domain-containing protein</fullName>
    </recommendedName>
</protein>
<dbReference type="Gene3D" id="1.20.58.80">
    <property type="entry name" value="Phosphotransferase system, lactose/cellobiose-type IIA subunit"/>
    <property type="match status" value="1"/>
</dbReference>
<reference evidence="3" key="1">
    <citation type="journal article" date="2020" name="Stud. Mycol.">
        <title>101 Dothideomycetes genomes: a test case for predicting lifestyles and emergence of pathogens.</title>
        <authorList>
            <person name="Haridas S."/>
            <person name="Albert R."/>
            <person name="Binder M."/>
            <person name="Bloem J."/>
            <person name="Labutti K."/>
            <person name="Salamov A."/>
            <person name="Andreopoulos B."/>
            <person name="Baker S."/>
            <person name="Barry K."/>
            <person name="Bills G."/>
            <person name="Bluhm B."/>
            <person name="Cannon C."/>
            <person name="Castanera R."/>
            <person name="Culley D."/>
            <person name="Daum C."/>
            <person name="Ezra D."/>
            <person name="Gonzalez J."/>
            <person name="Henrissat B."/>
            <person name="Kuo A."/>
            <person name="Liang C."/>
            <person name="Lipzen A."/>
            <person name="Lutzoni F."/>
            <person name="Magnuson J."/>
            <person name="Mondo S."/>
            <person name="Nolan M."/>
            <person name="Ohm R."/>
            <person name="Pangilinan J."/>
            <person name="Park H.-J."/>
            <person name="Ramirez L."/>
            <person name="Alfaro M."/>
            <person name="Sun H."/>
            <person name="Tritt A."/>
            <person name="Yoshinaga Y."/>
            <person name="Zwiers L.-H."/>
            <person name="Turgeon B."/>
            <person name="Goodwin S."/>
            <person name="Spatafora J."/>
            <person name="Crous P."/>
            <person name="Grigoriev I."/>
        </authorList>
    </citation>
    <scope>NUCLEOTIDE SEQUENCE</scope>
    <source>
        <strain evidence="3">CBS 262.69</strain>
    </source>
</reference>
<dbReference type="Proteomes" id="UP000799640">
    <property type="component" value="Unassembled WGS sequence"/>
</dbReference>
<feature type="compositionally biased region" description="Acidic residues" evidence="1">
    <location>
        <begin position="100"/>
        <end position="110"/>
    </location>
</feature>
<sequence>MLSRALQKAHTAVVLDNAQNFEGAISAYGDACELLQQVLVRSSGEDDRRKLDSIRTTYTNRIQELHQLRSQSEQNADKSLPQPPSDTSPDGASPTPSLEMPDDDDDDEDDPVIIETAVMTRVVPDMSINPRSSSVLPDLLDSTLKDVEVGTLSRQDSDERFLSVESPMDASYLPPPLSPRRTNHTAADPPIAQSDPDLDLGDAILDPQISNETSVSWLDTIDESGGSSCASSVHSLTLGGLHRKHIRVLSGDTEAEFDAALDAAVEAAYDDGFEPYDNDHLAENRAVLSMRSESLGEDAYVSESSHEARGPPGQQEAEQDYESESDDHMEDARGYIDGFDFGLQSKSAPPRQSDSSTFSGNTWHSSISSSRTAATSLSTVAETVDSGLTLRANGSLPRLSEEEAQRDLPRQDSFVSQRTAGSGSGVRSRRMSGQNAKQLKIETAIPHVTKKPLPNKPEELGKPDEKADEQLLPSSVFKRPGPEQNQLSIPQTLTPLPAGSPVETAVTVSPATPALSFGDGLPLPASPGGKTRFAPRPLPLKKNKSSISLKNRTLSMSSPDGSDASLGTPMSTTFSFAHRGQKPASNLIPMISTPSAPTFATDIVPNTGVDLFESDLHSPYVPGTPNPLAANAPIPLEPCPDSHLLRPFWLMRCFYQTIAHPRGGYLSTKLFVPRDVWRVKGVKIKAVDDKISTCDLLTAALLKLASVDTLDADAVLDEMQAFEALLDQAQSNLSKKLGNDVGAHGLSTLFKDGASADGGNQAAEAASASSARTASTGRSYLTSWRKLRSKGSAVNLTSVPARDTSKDTYTMSTVPVTTLPNPRFAKRDLSQLDLSGPHALYMGSLARLFDAAQIIDQITRQAEDPGLKHSSPTHVGLELSTKRASDFFGFYVCRFVLQDLSMLLDKFIKRGSEWVLV</sequence>
<dbReference type="Pfam" id="PF04212">
    <property type="entry name" value="MIT"/>
    <property type="match status" value="1"/>
</dbReference>
<evidence type="ECO:0000313" key="3">
    <source>
        <dbReference type="EMBL" id="KAF2402307.1"/>
    </source>
</evidence>
<organism evidence="3 4">
    <name type="scientific">Trichodelitschia bisporula</name>
    <dbReference type="NCBI Taxonomy" id="703511"/>
    <lineage>
        <taxon>Eukaryota</taxon>
        <taxon>Fungi</taxon>
        <taxon>Dikarya</taxon>
        <taxon>Ascomycota</taxon>
        <taxon>Pezizomycotina</taxon>
        <taxon>Dothideomycetes</taxon>
        <taxon>Dothideomycetes incertae sedis</taxon>
        <taxon>Phaeotrichales</taxon>
        <taxon>Phaeotrichaceae</taxon>
        <taxon>Trichodelitschia</taxon>
    </lineage>
</organism>
<feature type="region of interest" description="Disordered" evidence="1">
    <location>
        <begin position="295"/>
        <end position="373"/>
    </location>
</feature>
<evidence type="ECO:0000259" key="2">
    <source>
        <dbReference type="Pfam" id="PF04212"/>
    </source>
</evidence>
<feature type="compositionally biased region" description="Polar residues" evidence="1">
    <location>
        <begin position="344"/>
        <end position="364"/>
    </location>
</feature>
<dbReference type="SUPFAM" id="SSF116846">
    <property type="entry name" value="MIT domain"/>
    <property type="match status" value="1"/>
</dbReference>
<keyword evidence="4" id="KW-1185">Reference proteome</keyword>
<dbReference type="PANTHER" id="PTHR37327:SF1">
    <property type="entry name" value="MICROTUBULE INTERACTING AND TRANSPORT DOMAIN-CONTAINING PROTEIN"/>
    <property type="match status" value="1"/>
</dbReference>
<proteinExistence type="predicted"/>
<name>A0A6G1I2L5_9PEZI</name>
<feature type="region of interest" description="Disordered" evidence="1">
    <location>
        <begin position="69"/>
        <end position="110"/>
    </location>
</feature>
<dbReference type="OrthoDB" id="2245455at2759"/>
<feature type="domain" description="MIT" evidence="2">
    <location>
        <begin position="2"/>
        <end position="67"/>
    </location>
</feature>
<dbReference type="AlphaFoldDB" id="A0A6G1I2L5"/>
<dbReference type="PANTHER" id="PTHR37327">
    <property type="entry name" value="CHROMOSOME 1, WHOLE GENOME SHOTGUN SEQUENCE"/>
    <property type="match status" value="1"/>
</dbReference>